<accession>A0A8J5X7F0</accession>
<dbReference type="Proteomes" id="UP000751190">
    <property type="component" value="Unassembled WGS sequence"/>
</dbReference>
<dbReference type="AlphaFoldDB" id="A0A8J5X7F0"/>
<sequence length="94" mass="10879">MAAVFHGLPAPEGVERRTLYASKFRTIFTYRMNLADLDLQLQRLLADRSWAIRLDERVSLTGKLDVSNDGRVVHVSMEPCNNPMFSTMKYWIDM</sequence>
<organism evidence="1 2">
    <name type="scientific">Diacronema lutheri</name>
    <name type="common">Unicellular marine alga</name>
    <name type="synonym">Monochrysis lutheri</name>
    <dbReference type="NCBI Taxonomy" id="2081491"/>
    <lineage>
        <taxon>Eukaryota</taxon>
        <taxon>Haptista</taxon>
        <taxon>Haptophyta</taxon>
        <taxon>Pavlovophyceae</taxon>
        <taxon>Pavlovales</taxon>
        <taxon>Pavlovaceae</taxon>
        <taxon>Diacronema</taxon>
    </lineage>
</organism>
<dbReference type="EMBL" id="JAGTXO010000028">
    <property type="protein sequence ID" value="KAG8461043.1"/>
    <property type="molecule type" value="Genomic_DNA"/>
</dbReference>
<reference evidence="1" key="1">
    <citation type="submission" date="2021-05" db="EMBL/GenBank/DDBJ databases">
        <title>The genome of the haptophyte Pavlova lutheri (Diacronema luteri, Pavlovales) - a model for lipid biosynthesis in eukaryotic algae.</title>
        <authorList>
            <person name="Hulatt C.J."/>
            <person name="Posewitz M.C."/>
        </authorList>
    </citation>
    <scope>NUCLEOTIDE SEQUENCE</scope>
    <source>
        <strain evidence="1">NIVA-4/92</strain>
    </source>
</reference>
<comment type="caution">
    <text evidence="1">The sequence shown here is derived from an EMBL/GenBank/DDBJ whole genome shotgun (WGS) entry which is preliminary data.</text>
</comment>
<protein>
    <submittedName>
        <fullName evidence="1">Uncharacterized protein</fullName>
    </submittedName>
</protein>
<evidence type="ECO:0000313" key="1">
    <source>
        <dbReference type="EMBL" id="KAG8461043.1"/>
    </source>
</evidence>
<evidence type="ECO:0000313" key="2">
    <source>
        <dbReference type="Proteomes" id="UP000751190"/>
    </source>
</evidence>
<proteinExistence type="predicted"/>
<name>A0A8J5X7F0_DIALT</name>
<gene>
    <name evidence="1" type="ORF">KFE25_003612</name>
</gene>
<keyword evidence="2" id="KW-1185">Reference proteome</keyword>